<feature type="compositionally biased region" description="Low complexity" evidence="1">
    <location>
        <begin position="238"/>
        <end position="264"/>
    </location>
</feature>
<evidence type="ECO:0000313" key="3">
    <source>
        <dbReference type="Proteomes" id="UP000288725"/>
    </source>
</evidence>
<dbReference type="EMBL" id="RSDZ01000099">
    <property type="protein sequence ID" value="RXG43799.1"/>
    <property type="molecule type" value="Genomic_DNA"/>
</dbReference>
<dbReference type="Proteomes" id="UP000288725">
    <property type="component" value="Unassembled WGS sequence"/>
</dbReference>
<evidence type="ECO:0000256" key="1">
    <source>
        <dbReference type="SAM" id="MobiDB-lite"/>
    </source>
</evidence>
<dbReference type="PANTHER" id="PTHR31569">
    <property type="entry name" value="SWIM-TYPE DOMAIN-CONTAINING PROTEIN"/>
    <property type="match status" value="1"/>
</dbReference>
<feature type="region of interest" description="Disordered" evidence="1">
    <location>
        <begin position="112"/>
        <end position="148"/>
    </location>
</feature>
<feature type="compositionally biased region" description="Basic and acidic residues" evidence="1">
    <location>
        <begin position="212"/>
        <end position="234"/>
    </location>
</feature>
<evidence type="ECO:0000313" key="2">
    <source>
        <dbReference type="EMBL" id="RXG43799.1"/>
    </source>
</evidence>
<evidence type="ECO:0008006" key="4">
    <source>
        <dbReference type="Google" id="ProtNLM"/>
    </source>
</evidence>
<dbReference type="PANTHER" id="PTHR31569:SF4">
    <property type="entry name" value="SWIM-TYPE DOMAIN-CONTAINING PROTEIN"/>
    <property type="match status" value="1"/>
</dbReference>
<gene>
    <name evidence="2" type="ORF">VDGE_02855</name>
</gene>
<name>A0A444RRL7_VERDA</name>
<proteinExistence type="predicted"/>
<reference evidence="2 3" key="1">
    <citation type="submission" date="2018-12" db="EMBL/GenBank/DDBJ databases">
        <title>Genome of Verticillium dahliae isolate Getta Getta.</title>
        <authorList>
            <person name="Gardiner D.M."/>
        </authorList>
    </citation>
    <scope>NUCLEOTIDE SEQUENCE [LARGE SCALE GENOMIC DNA]</scope>
    <source>
        <strain evidence="2 3">Getta Getta</strain>
    </source>
</reference>
<protein>
    <recommendedName>
        <fullName evidence="4">FAR1 domain-containing protein</fullName>
    </recommendedName>
</protein>
<feature type="compositionally biased region" description="Basic residues" evidence="1">
    <location>
        <begin position="305"/>
        <end position="318"/>
    </location>
</feature>
<comment type="caution">
    <text evidence="2">The sequence shown here is derived from an EMBL/GenBank/DDBJ whole genome shotgun (WGS) entry which is preliminary data.</text>
</comment>
<feature type="region of interest" description="Disordered" evidence="1">
    <location>
        <begin position="406"/>
        <end position="440"/>
    </location>
</feature>
<organism evidence="2 3">
    <name type="scientific">Verticillium dahliae</name>
    <name type="common">Verticillium wilt</name>
    <dbReference type="NCBI Taxonomy" id="27337"/>
    <lineage>
        <taxon>Eukaryota</taxon>
        <taxon>Fungi</taxon>
        <taxon>Dikarya</taxon>
        <taxon>Ascomycota</taxon>
        <taxon>Pezizomycotina</taxon>
        <taxon>Sordariomycetes</taxon>
        <taxon>Hypocreomycetidae</taxon>
        <taxon>Glomerellales</taxon>
        <taxon>Plectosphaerellaceae</taxon>
        <taxon>Verticillium</taxon>
    </lineage>
</organism>
<feature type="region of interest" description="Disordered" evidence="1">
    <location>
        <begin position="297"/>
        <end position="351"/>
    </location>
</feature>
<feature type="compositionally biased region" description="Acidic residues" evidence="1">
    <location>
        <begin position="121"/>
        <end position="143"/>
    </location>
</feature>
<dbReference type="AlphaFoldDB" id="A0A444RRL7"/>
<sequence>MFGILGSVDIGSGQTFPTFDDLFKDLKATTQKDGYKVVKSRTHRNKVAGNYEKGSEVVRCDLVCDRGGQPYKCTATQLKTTTKKTNCPWRAKAVNRKTLGAWVLTVICDQHNHEPRTPEPPSDEEEADADGDAEIVNPDEEPEAPTLDPDTQAALAVAGVSSSAMRLTGETFHQFKGEYRRMSKPERIGNLAQMQMRIAAIYAVENEDLQRQERQARQEKKHQEIEEGNRRRVAEQSQQQQHQQQQQQHQVQQHQQQQQQQQHQQAQQQAHQQQQAQQQAQQQQVQQQHAQQQQHQVQQQVQQQVHHHQQQQHHHQQHQQHPMAQYAPMGGAPKHPFQQTQEEEQAQAAERRRQINQMNREQHMATPVQQSPMQQTPVQQTPVPVPQFGMHSAPIAQNIFRHYAGTPQQTSAVITPVTVPTKRRGRPPKGGSKGNPNGAS</sequence>
<feature type="region of interest" description="Disordered" evidence="1">
    <location>
        <begin position="212"/>
        <end position="264"/>
    </location>
</feature>
<accession>A0A444RRL7</accession>
<dbReference type="InterPro" id="IPR052579">
    <property type="entry name" value="Zinc_finger_SWIM"/>
</dbReference>